<sequence>MRGLRGAGERREESRDGNRRQRRERKASVLRRALRGLLEPGKVQNCVSREGCLQATFCVVSFCILVRDLGLSNDDMLRLRGRRRDGCPDAGVAASEPRGTLLEASAGGLHSVRRVDVHSVGHAEEEAEGGGEGGFLLAECSEEFGRSRRRQTREKVCAVLASCEFSLCFQRGDCVRRSVASVAEAPRQSHQERRLEAQ</sequence>
<dbReference type="AlphaFoldDB" id="A0A151H4Q8"/>
<name>A0A151H4Q8_TOXGO</name>
<comment type="caution">
    <text evidence="2">The sequence shown here is derived from an EMBL/GenBank/DDBJ whole genome shotgun (WGS) entry which is preliminary data.</text>
</comment>
<feature type="region of interest" description="Disordered" evidence="1">
    <location>
        <begin position="1"/>
        <end position="26"/>
    </location>
</feature>
<dbReference type="VEuPathDB" id="ToxoDB:TGPRC2_426400"/>
<protein>
    <submittedName>
        <fullName evidence="2">Uncharacterized protein</fullName>
    </submittedName>
</protein>
<gene>
    <name evidence="2" type="ORF">TGPRC2_426400</name>
</gene>
<evidence type="ECO:0000313" key="2">
    <source>
        <dbReference type="EMBL" id="KYK64344.1"/>
    </source>
</evidence>
<dbReference type="EMBL" id="AHZP02002320">
    <property type="protein sequence ID" value="KYK64344.1"/>
    <property type="molecule type" value="Genomic_DNA"/>
</dbReference>
<accession>A0A151H4Q8</accession>
<reference evidence="3" key="1">
    <citation type="submission" date="2016-03" db="EMBL/GenBank/DDBJ databases">
        <authorList>
            <person name="Sibley D."/>
            <person name="Venepally P."/>
            <person name="Karamycheva S."/>
            <person name="Hadjithomas M."/>
            <person name="Khan A."/>
            <person name="Brunk B."/>
            <person name="Roos D."/>
            <person name="Caler E."/>
            <person name="Lorenzi H."/>
        </authorList>
    </citation>
    <scope>NUCLEOTIDE SEQUENCE [LARGE SCALE GENOMIC DNA]</scope>
    <source>
        <strain evidence="3">TgCatPRC2</strain>
    </source>
</reference>
<evidence type="ECO:0000256" key="1">
    <source>
        <dbReference type="SAM" id="MobiDB-lite"/>
    </source>
</evidence>
<evidence type="ECO:0000313" key="3">
    <source>
        <dbReference type="Proteomes" id="UP000075225"/>
    </source>
</evidence>
<proteinExistence type="predicted"/>
<organism evidence="2 3">
    <name type="scientific">Toxoplasma gondii TgCatPRC2</name>
    <dbReference type="NCBI Taxonomy" id="1130821"/>
    <lineage>
        <taxon>Eukaryota</taxon>
        <taxon>Sar</taxon>
        <taxon>Alveolata</taxon>
        <taxon>Apicomplexa</taxon>
        <taxon>Conoidasida</taxon>
        <taxon>Coccidia</taxon>
        <taxon>Eucoccidiorida</taxon>
        <taxon>Eimeriorina</taxon>
        <taxon>Sarcocystidae</taxon>
        <taxon>Toxoplasma</taxon>
    </lineage>
</organism>
<feature type="compositionally biased region" description="Basic and acidic residues" evidence="1">
    <location>
        <begin position="7"/>
        <end position="19"/>
    </location>
</feature>
<dbReference type="Proteomes" id="UP000075225">
    <property type="component" value="Unassembled WGS sequence"/>
</dbReference>